<accession>X1I283</accession>
<comment type="caution">
    <text evidence="1">The sequence shown here is derived from an EMBL/GenBank/DDBJ whole genome shotgun (WGS) entry which is preliminary data.</text>
</comment>
<feature type="non-terminal residue" evidence="1">
    <location>
        <position position="129"/>
    </location>
</feature>
<reference evidence="1" key="1">
    <citation type="journal article" date="2014" name="Front. Microbiol.">
        <title>High frequency of phylogenetically diverse reductive dehalogenase-homologous genes in deep subseafloor sedimentary metagenomes.</title>
        <authorList>
            <person name="Kawai M."/>
            <person name="Futagami T."/>
            <person name="Toyoda A."/>
            <person name="Takaki Y."/>
            <person name="Nishi S."/>
            <person name="Hori S."/>
            <person name="Arai W."/>
            <person name="Tsubouchi T."/>
            <person name="Morono Y."/>
            <person name="Uchiyama I."/>
            <person name="Ito T."/>
            <person name="Fujiyama A."/>
            <person name="Inagaki F."/>
            <person name="Takami H."/>
        </authorList>
    </citation>
    <scope>NUCLEOTIDE SEQUENCE</scope>
    <source>
        <strain evidence="1">Expedition CK06-06</strain>
    </source>
</reference>
<proteinExistence type="predicted"/>
<evidence type="ECO:0000313" key="1">
    <source>
        <dbReference type="EMBL" id="GAH75832.1"/>
    </source>
</evidence>
<name>X1I283_9ZZZZ</name>
<protein>
    <submittedName>
        <fullName evidence="1">Uncharacterized protein</fullName>
    </submittedName>
</protein>
<dbReference type="EMBL" id="BARU01026348">
    <property type="protein sequence ID" value="GAH75832.1"/>
    <property type="molecule type" value="Genomic_DNA"/>
</dbReference>
<organism evidence="1">
    <name type="scientific">marine sediment metagenome</name>
    <dbReference type="NCBI Taxonomy" id="412755"/>
    <lineage>
        <taxon>unclassified sequences</taxon>
        <taxon>metagenomes</taxon>
        <taxon>ecological metagenomes</taxon>
    </lineage>
</organism>
<dbReference type="AlphaFoldDB" id="X1I283"/>
<gene>
    <name evidence="1" type="ORF">S03H2_42336</name>
</gene>
<sequence>MIISGKRKRKLDKKLLSLIEGEKVIVGLAFNEDIISLLPIIGFTDILNEGETVLPIYNGPISNFNSEGKYLIHRDQPMETAYRQREWTWEQWAGYHETETRTEIVDVPYKRYPRTFISPPSVELSIAKN</sequence>